<dbReference type="GO" id="GO:0016592">
    <property type="term" value="C:mediator complex"/>
    <property type="evidence" value="ECO:0007669"/>
    <property type="project" value="TreeGrafter"/>
</dbReference>
<dbReference type="GeneID" id="111249528"/>
<dbReference type="InterPro" id="IPR021629">
    <property type="entry name" value="Mediator_Med23"/>
</dbReference>
<comment type="subcellular location">
    <subcellularLocation>
        <location evidence="1">Nucleus</location>
    </subcellularLocation>
</comment>
<evidence type="ECO:0000256" key="6">
    <source>
        <dbReference type="ARBA" id="ARBA00023242"/>
    </source>
</evidence>
<dbReference type="PANTHER" id="PTHR12691">
    <property type="entry name" value="MEDIATOR OF RNA POLYMERASE II TRANSCRIPTION SUBUNIT 23"/>
    <property type="match status" value="1"/>
</dbReference>
<organism evidence="9 10">
    <name type="scientific">Varroa destructor</name>
    <name type="common">Honeybee mite</name>
    <dbReference type="NCBI Taxonomy" id="109461"/>
    <lineage>
        <taxon>Eukaryota</taxon>
        <taxon>Metazoa</taxon>
        <taxon>Ecdysozoa</taxon>
        <taxon>Arthropoda</taxon>
        <taxon>Chelicerata</taxon>
        <taxon>Arachnida</taxon>
        <taxon>Acari</taxon>
        <taxon>Parasitiformes</taxon>
        <taxon>Mesostigmata</taxon>
        <taxon>Gamasina</taxon>
        <taxon>Dermanyssoidea</taxon>
        <taxon>Varroidae</taxon>
        <taxon>Varroa</taxon>
    </lineage>
</organism>
<feature type="region of interest" description="Disordered" evidence="8">
    <location>
        <begin position="1055"/>
        <end position="1082"/>
    </location>
</feature>
<dbReference type="Pfam" id="PF11573">
    <property type="entry name" value="Med23"/>
    <property type="match status" value="1"/>
</dbReference>
<dbReference type="RefSeq" id="XP_022659253.1">
    <property type="nucleotide sequence ID" value="XM_022803518.1"/>
</dbReference>
<name>A0A7M7MG38_VARDE</name>
<proteinExistence type="inferred from homology"/>
<evidence type="ECO:0000256" key="2">
    <source>
        <dbReference type="ARBA" id="ARBA00010222"/>
    </source>
</evidence>
<keyword evidence="10" id="KW-1185">Reference proteome</keyword>
<feature type="compositionally biased region" description="Polar residues" evidence="8">
    <location>
        <begin position="1381"/>
        <end position="1396"/>
    </location>
</feature>
<dbReference type="GO" id="GO:0005667">
    <property type="term" value="C:transcription regulator complex"/>
    <property type="evidence" value="ECO:0007669"/>
    <property type="project" value="TreeGrafter"/>
</dbReference>
<evidence type="ECO:0000256" key="5">
    <source>
        <dbReference type="ARBA" id="ARBA00023163"/>
    </source>
</evidence>
<dbReference type="PANTHER" id="PTHR12691:SF10">
    <property type="entry name" value="MEDIATOR OF RNA POLYMERASE II TRANSCRIPTION SUBUNIT 23"/>
    <property type="match status" value="1"/>
</dbReference>
<feature type="region of interest" description="Disordered" evidence="8">
    <location>
        <begin position="1356"/>
        <end position="1396"/>
    </location>
</feature>
<evidence type="ECO:0000256" key="8">
    <source>
        <dbReference type="SAM" id="MobiDB-lite"/>
    </source>
</evidence>
<dbReference type="FunCoup" id="A0A7M7MG38">
    <property type="interactions" value="1178"/>
</dbReference>
<reference evidence="9" key="1">
    <citation type="submission" date="2021-01" db="UniProtKB">
        <authorList>
            <consortium name="EnsemblMetazoa"/>
        </authorList>
    </citation>
    <scope>IDENTIFICATION</scope>
</reference>
<dbReference type="OMA" id="QKHQKQR"/>
<protein>
    <recommendedName>
        <fullName evidence="3">Mediator of RNA polymerase II transcription subunit 23</fullName>
    </recommendedName>
    <alternativeName>
        <fullName evidence="7">Mediator complex subunit 23</fullName>
    </alternativeName>
</protein>
<evidence type="ECO:0000256" key="3">
    <source>
        <dbReference type="ARBA" id="ARBA00019696"/>
    </source>
</evidence>
<dbReference type="InParanoid" id="A0A7M7MG38"/>
<evidence type="ECO:0000313" key="10">
    <source>
        <dbReference type="Proteomes" id="UP000594260"/>
    </source>
</evidence>
<comment type="similarity">
    <text evidence="2">Belongs to the Mediator complex subunit 23 family.</text>
</comment>
<dbReference type="Proteomes" id="UP000594260">
    <property type="component" value="Unplaced"/>
</dbReference>
<keyword evidence="4" id="KW-0805">Transcription regulation</keyword>
<keyword evidence="6" id="KW-0539">Nucleus</keyword>
<feature type="compositionally biased region" description="Low complexity" evidence="8">
    <location>
        <begin position="1356"/>
        <end position="1380"/>
    </location>
</feature>
<dbReference type="OrthoDB" id="9982951at2759"/>
<dbReference type="EnsemblMetazoa" id="XM_022803518">
    <property type="protein sequence ID" value="XP_022659253"/>
    <property type="gene ID" value="LOC111249528"/>
</dbReference>
<evidence type="ECO:0000256" key="1">
    <source>
        <dbReference type="ARBA" id="ARBA00004123"/>
    </source>
</evidence>
<sequence length="1396" mass="157806">MGSVDAVNSLVAQILRRDTLEEAFNAFIVHKEPLDGPKGGFNSGLVEELSVVLSNPTDTSDAALRTFVSLATQLRSHKQLAKLLTILEQTANEGKVYPRQVCEAVMGGLDFQHAEFWVQALGLVERLLPKLDYKGCRDVLKLIFEKTQRIPSTVNLSCMRQLQVLESVAELLLDRDQALCPSYLVLDDVQKRLVNKDWPHWKIARLVSSFVDSFRPVAQLVTIVGRSRLVPVVGHSAASGYSWQIDRVYARFSLKGQLPYSPEATRSQTNLLRYVLAQPYSREMVCAMLGLNKQQKQRCIVLEKQLIELIVTAMRRSEVEPLNSESLCQFWQNISSQLIYFVLFQYISFPDLVIGLHTQLAASPLRKGRDQLMWVLLQFISGSIQKNSLNDFLPVLRLYDLLYPESEPLPFPDVTDPSCTHKLAVTCIWVHLMKKAQGERGMQRPVPQALSVHLETLQQALSQHQTSDYWTSLLCNAYSTNVECFSRPMGVLVEAIQGSSGGHATATQPLSMGMLDSLTVHTKMSLIHNIVTHFMKVAPTPASKQLSQNQQNQPQQILSPALVETYSRLLVYNEIESLGIKGFMSHVLPHAFRQQAWAILHTLLEMFSYRLHHIQPHYRIQLLSHLHMLAAVPQSNQTQLHVCMESTALRLITGLGSGEVQPQLSRFQAEPKSLLSLDSEELNKALILSLARAIHVTGSESLSTVWCKDLLQAALTNTPHSWSSLTLDCFPSSLAEFLRVNQSQRENKAQLKRSVEEEYRKWKTMSNENDIVAHFSQSPSTSGQAGGGGTNPHLFVCLLWKMLLENDRIPPLAYKILDRLGARALSLHVRTFADFLVYEVSTCGQDQMLLNKSIDAVSDLIWKCYVIPLDRLILTLALRPFEGNEQQVGFFIIQRLLISNGEFKSRVYDFVKENSPEHWTQSDWHERHQQFQRKYPEKFFWENLPDSNQPHHYLPVYFGNICLRFLPVMDIVIHRLIELPVNNSTTVSVESLLDHLGLLYRFHDRPLTYLYNTLHYYESKLRERFGLRIKLVSAITGRMNECPLSDYFRQLVSQQQQSQEQKGRPGESGSNQSGAAPPSAVTPPDMDYYRFILQRIVEAITGKKTSPVIDWRFNEFSNGAAHTLHVTCIELMALPVAPAAVANGLLDVILLGHSHNVVPRDALPDWINAIGLVLTALPESYWAVLNDRILKLIETLPPTTDIFQYMDLAGKQKSYTESSTSYVVALVHAVWYHASIGQLSQIPVFIKDRLKPVIRTEEQMLVLCQLVAPFFQRISLERTRSLMEITRELYEILENVDKAQSQLRYMDNIVDLFYHIKYMFTGDSVKADVDHVIRNLRPDLQLRLRFITHLNVGAQAGAAGSTGTDSQTGSTTAGTSQGQQNIGTSAGQTGSNVQQQ</sequence>
<evidence type="ECO:0000256" key="7">
    <source>
        <dbReference type="ARBA" id="ARBA00031961"/>
    </source>
</evidence>
<keyword evidence="5" id="KW-0804">Transcription</keyword>
<evidence type="ECO:0000256" key="4">
    <source>
        <dbReference type="ARBA" id="ARBA00023015"/>
    </source>
</evidence>
<dbReference type="KEGG" id="vde:111249528"/>
<accession>A0A7M7MG38</accession>
<dbReference type="CTD" id="9439"/>
<dbReference type="GO" id="GO:0006357">
    <property type="term" value="P:regulation of transcription by RNA polymerase II"/>
    <property type="evidence" value="ECO:0007669"/>
    <property type="project" value="TreeGrafter"/>
</dbReference>
<dbReference type="GO" id="GO:0010628">
    <property type="term" value="P:positive regulation of gene expression"/>
    <property type="evidence" value="ECO:0007669"/>
    <property type="project" value="TreeGrafter"/>
</dbReference>
<evidence type="ECO:0000313" key="9">
    <source>
        <dbReference type="EnsemblMetazoa" id="XP_022659253"/>
    </source>
</evidence>